<evidence type="ECO:0000313" key="2">
    <source>
        <dbReference type="Proteomes" id="UP001201980"/>
    </source>
</evidence>
<proteinExistence type="predicted"/>
<evidence type="ECO:0000313" key="1">
    <source>
        <dbReference type="EMBL" id="KAJ2896094.1"/>
    </source>
</evidence>
<gene>
    <name evidence="1" type="ORF">MKZ38_005885</name>
</gene>
<name>A0AAD5RJL6_9PEZI</name>
<protein>
    <submittedName>
        <fullName evidence="1">Uncharacterized protein</fullName>
    </submittedName>
</protein>
<reference evidence="1" key="1">
    <citation type="submission" date="2022-07" db="EMBL/GenBank/DDBJ databases">
        <title>Draft genome sequence of Zalerion maritima ATCC 34329, a (micro)plastics degrading marine fungus.</title>
        <authorList>
            <person name="Paco A."/>
            <person name="Goncalves M.F.M."/>
            <person name="Rocha-Santos T.A.P."/>
            <person name="Alves A."/>
        </authorList>
    </citation>
    <scope>NUCLEOTIDE SEQUENCE</scope>
    <source>
        <strain evidence="1">ATCC 34329</strain>
    </source>
</reference>
<dbReference type="AlphaFoldDB" id="A0AAD5RJL6"/>
<organism evidence="1 2">
    <name type="scientific">Zalerion maritima</name>
    <dbReference type="NCBI Taxonomy" id="339359"/>
    <lineage>
        <taxon>Eukaryota</taxon>
        <taxon>Fungi</taxon>
        <taxon>Dikarya</taxon>
        <taxon>Ascomycota</taxon>
        <taxon>Pezizomycotina</taxon>
        <taxon>Sordariomycetes</taxon>
        <taxon>Lulworthiomycetidae</taxon>
        <taxon>Lulworthiales</taxon>
        <taxon>Lulworthiaceae</taxon>
        <taxon>Zalerion</taxon>
    </lineage>
</organism>
<comment type="caution">
    <text evidence="1">The sequence shown here is derived from an EMBL/GenBank/DDBJ whole genome shotgun (WGS) entry which is preliminary data.</text>
</comment>
<sequence>MGKAPMIDTSLKYNQPFLPQIWLVLVPFPSPQMKAKAFMTACRRRRRGHPQNVKAWRPGDPGTLRRVHQYLQHLLNYISFAPPELRYTFGYPMVRTAYGLETDEKYELGIHLRRARRGIRPADIPANLSEDPEPEPSVELKTRFILTQLSEPTLLDGADVDDVAERFGAWADEQRHYPDISLYLAIDL</sequence>
<accession>A0AAD5RJL6</accession>
<dbReference type="Proteomes" id="UP001201980">
    <property type="component" value="Unassembled WGS sequence"/>
</dbReference>
<dbReference type="EMBL" id="JAKWBI020000354">
    <property type="protein sequence ID" value="KAJ2896094.1"/>
    <property type="molecule type" value="Genomic_DNA"/>
</dbReference>
<keyword evidence="2" id="KW-1185">Reference proteome</keyword>